<comment type="similarity">
    <text evidence="3">Belongs to the class-I pyridoxal-phosphate-dependent aminotransferase family.</text>
</comment>
<evidence type="ECO:0000256" key="1">
    <source>
        <dbReference type="ARBA" id="ARBA00001933"/>
    </source>
</evidence>
<evidence type="ECO:0000313" key="6">
    <source>
        <dbReference type="Proteomes" id="UP001218895"/>
    </source>
</evidence>
<gene>
    <name evidence="5" type="ORF">L1994_05370</name>
</gene>
<dbReference type="PANTHER" id="PTHR42885">
    <property type="entry name" value="HISTIDINOL-PHOSPHATE AMINOTRANSFERASE-RELATED"/>
    <property type="match status" value="1"/>
</dbReference>
<dbReference type="Gene3D" id="3.90.1150.10">
    <property type="entry name" value="Aspartate Aminotransferase, domain 1"/>
    <property type="match status" value="1"/>
</dbReference>
<dbReference type="RefSeq" id="WP_278100654.1">
    <property type="nucleotide sequence ID" value="NZ_CP091092.1"/>
</dbReference>
<dbReference type="InterPro" id="IPR004838">
    <property type="entry name" value="NHTrfase_class1_PyrdxlP-BS"/>
</dbReference>
<dbReference type="EC" id="2.6.1.-" evidence="3"/>
<dbReference type="Proteomes" id="UP001218895">
    <property type="component" value="Chromosome"/>
</dbReference>
<organism evidence="5 6">
    <name type="scientific">Methanomicrobium antiquum</name>
    <dbReference type="NCBI Taxonomy" id="487686"/>
    <lineage>
        <taxon>Archaea</taxon>
        <taxon>Methanobacteriati</taxon>
        <taxon>Methanobacteriota</taxon>
        <taxon>Stenosarchaea group</taxon>
        <taxon>Methanomicrobia</taxon>
        <taxon>Methanomicrobiales</taxon>
        <taxon>Methanomicrobiaceae</taxon>
        <taxon>Methanomicrobium</taxon>
    </lineage>
</organism>
<dbReference type="KEGG" id="manq:L1994_05370"/>
<dbReference type="EMBL" id="CP091092">
    <property type="protein sequence ID" value="WFN37814.1"/>
    <property type="molecule type" value="Genomic_DNA"/>
</dbReference>
<reference evidence="5" key="1">
    <citation type="submission" date="2022-01" db="EMBL/GenBank/DDBJ databases">
        <title>Complete genome of Methanomicrobium antiquum DSM 21220.</title>
        <authorList>
            <person name="Chen S.-C."/>
            <person name="You Y.-T."/>
            <person name="Zhou Y.-Z."/>
            <person name="Lai M.-C."/>
        </authorList>
    </citation>
    <scope>NUCLEOTIDE SEQUENCE</scope>
    <source>
        <strain evidence="5">DSM 21220</strain>
    </source>
</reference>
<keyword evidence="3 5" id="KW-0032">Aminotransferase</keyword>
<dbReference type="PANTHER" id="PTHR42885:SF1">
    <property type="entry name" value="THREONINE-PHOSPHATE DECARBOXYLASE"/>
    <property type="match status" value="1"/>
</dbReference>
<dbReference type="AlphaFoldDB" id="A0AAF0FSQ3"/>
<dbReference type="InterPro" id="IPR015421">
    <property type="entry name" value="PyrdxlP-dep_Trfase_major"/>
</dbReference>
<evidence type="ECO:0000256" key="2">
    <source>
        <dbReference type="ARBA" id="ARBA00022898"/>
    </source>
</evidence>
<comment type="cofactor">
    <cofactor evidence="1 3">
        <name>pyridoxal 5'-phosphate</name>
        <dbReference type="ChEBI" id="CHEBI:597326"/>
    </cofactor>
</comment>
<evidence type="ECO:0000256" key="3">
    <source>
        <dbReference type="RuleBase" id="RU000481"/>
    </source>
</evidence>
<evidence type="ECO:0000313" key="5">
    <source>
        <dbReference type="EMBL" id="WFN37814.1"/>
    </source>
</evidence>
<protein>
    <recommendedName>
        <fullName evidence="3">Aminotransferase</fullName>
        <ecNumber evidence="3">2.6.1.-</ecNumber>
    </recommendedName>
</protein>
<dbReference type="Gene3D" id="3.40.640.10">
    <property type="entry name" value="Type I PLP-dependent aspartate aminotransferase-like (Major domain)"/>
    <property type="match status" value="1"/>
</dbReference>
<accession>A0AAF0FSQ3</accession>
<dbReference type="InterPro" id="IPR004839">
    <property type="entry name" value="Aminotransferase_I/II_large"/>
</dbReference>
<dbReference type="Pfam" id="PF00155">
    <property type="entry name" value="Aminotran_1_2"/>
    <property type="match status" value="1"/>
</dbReference>
<dbReference type="GO" id="GO:0008483">
    <property type="term" value="F:transaminase activity"/>
    <property type="evidence" value="ECO:0007669"/>
    <property type="project" value="UniProtKB-KW"/>
</dbReference>
<dbReference type="GeneID" id="79949806"/>
<dbReference type="SUPFAM" id="SSF53383">
    <property type="entry name" value="PLP-dependent transferases"/>
    <property type="match status" value="1"/>
</dbReference>
<sequence length="333" mass="37703">MESGFPRKVSHGGASQLRLDKDKNSIMDFSANLNPFPPVFDWKPNPALISAYPDDSYHELKTKVARRFGCHEDEICVGNGSIEVIRSFFYATVKKGDYVKTDLHTFGEYALSIKLAGGIHTTTEDKAIRIRVVCNPNNPTGYVYPKDELLKMADACNEKDSFLFVDEAFNDLSDKAETLIGEGISNVFVSRSLTKSFSVPGLRIGFGFGSPEIIEKIEVIRPPWTLNGFAEDFASKAIEIYDELEKSRNLINIEREWLYKKLDEIGIEYLPSGANFILLNINRDSKDFIKEMLKEGIFIRDCASFGLLQSVRVAVRTRRENICLVEALQKCWR</sequence>
<evidence type="ECO:0000259" key="4">
    <source>
        <dbReference type="Pfam" id="PF00155"/>
    </source>
</evidence>
<dbReference type="InterPro" id="IPR015424">
    <property type="entry name" value="PyrdxlP-dep_Trfase"/>
</dbReference>
<keyword evidence="3" id="KW-0808">Transferase</keyword>
<dbReference type="PROSITE" id="PS00105">
    <property type="entry name" value="AA_TRANSFER_CLASS_1"/>
    <property type="match status" value="1"/>
</dbReference>
<keyword evidence="6" id="KW-1185">Reference proteome</keyword>
<keyword evidence="2" id="KW-0663">Pyridoxal phosphate</keyword>
<dbReference type="GO" id="GO:0030170">
    <property type="term" value="F:pyridoxal phosphate binding"/>
    <property type="evidence" value="ECO:0007669"/>
    <property type="project" value="InterPro"/>
</dbReference>
<feature type="domain" description="Aminotransferase class I/classII large" evidence="4">
    <location>
        <begin position="49"/>
        <end position="327"/>
    </location>
</feature>
<name>A0AAF0FSQ3_9EURY</name>
<dbReference type="InterPro" id="IPR015422">
    <property type="entry name" value="PyrdxlP-dep_Trfase_small"/>
</dbReference>
<dbReference type="CDD" id="cd00609">
    <property type="entry name" value="AAT_like"/>
    <property type="match status" value="1"/>
</dbReference>
<proteinExistence type="inferred from homology"/>